<dbReference type="AlphaFoldDB" id="A0A8J3KC13"/>
<proteinExistence type="predicted"/>
<dbReference type="InterPro" id="IPR046674">
    <property type="entry name" value="DUF6544"/>
</dbReference>
<dbReference type="Pfam" id="PF20181">
    <property type="entry name" value="DUF6544"/>
    <property type="match status" value="1"/>
</dbReference>
<evidence type="ECO:0000313" key="2">
    <source>
        <dbReference type="Proteomes" id="UP000619293"/>
    </source>
</evidence>
<reference evidence="1 2" key="1">
    <citation type="submission" date="2021-01" db="EMBL/GenBank/DDBJ databases">
        <title>Whole genome shotgun sequence of Catellatospora chokoriensis NBRC 107358.</title>
        <authorList>
            <person name="Komaki H."/>
            <person name="Tamura T."/>
        </authorList>
    </citation>
    <scope>NUCLEOTIDE SEQUENCE [LARGE SCALE GENOMIC DNA]</scope>
    <source>
        <strain evidence="1 2">NBRC 107358</strain>
    </source>
</reference>
<name>A0A8J3KC13_9ACTN</name>
<dbReference type="RefSeq" id="WP_191843444.1">
    <property type="nucleotide sequence ID" value="NZ_BAAALB010000042.1"/>
</dbReference>
<dbReference type="Proteomes" id="UP000619293">
    <property type="component" value="Unassembled WGS sequence"/>
</dbReference>
<keyword evidence="2" id="KW-1185">Reference proteome</keyword>
<protein>
    <submittedName>
        <fullName evidence="1">Uncharacterized protein</fullName>
    </submittedName>
</protein>
<gene>
    <name evidence="1" type="ORF">Cch02nite_74370</name>
</gene>
<evidence type="ECO:0000313" key="1">
    <source>
        <dbReference type="EMBL" id="GIF93993.1"/>
    </source>
</evidence>
<dbReference type="EMBL" id="BONG01000078">
    <property type="protein sequence ID" value="GIF93993.1"/>
    <property type="molecule type" value="Genomic_DNA"/>
</dbReference>
<comment type="caution">
    <text evidence="1">The sequence shown here is derived from an EMBL/GenBank/DDBJ whole genome shotgun (WGS) entry which is preliminary data.</text>
</comment>
<organism evidence="1 2">
    <name type="scientific">Catellatospora chokoriensis</name>
    <dbReference type="NCBI Taxonomy" id="310353"/>
    <lineage>
        <taxon>Bacteria</taxon>
        <taxon>Bacillati</taxon>
        <taxon>Actinomycetota</taxon>
        <taxon>Actinomycetes</taxon>
        <taxon>Micromonosporales</taxon>
        <taxon>Micromonosporaceae</taxon>
        <taxon>Catellatospora</taxon>
    </lineage>
</organism>
<accession>A0A8J3KC13</accession>
<sequence length="266" mass="29101">MNTAARPRHHPSAQPASIDPSLRAQWSALTAPTDPATEFTADMTADLPAPTRRWLNRAIAPGTPLRRAAIVRQHGQIRIGGWHDYEADWALSPLNGFIWSATTHLGPIAISGYDRYTRGSGEMRWRLFGLLPLMTASGADVTRSAAGRLAAEFCFVPATALASQVRWSEVDHSKATATIDLAGISHPVTITVATDGTLTRVDVPRWGQPTAADYAEHLFTALLDGPEATYDGFTIRSAARAGWWQCPDHCATEEFIRFAIDHVDYR</sequence>